<dbReference type="CDD" id="cd02247">
    <property type="entry name" value="cupin_pirin_C"/>
    <property type="match status" value="1"/>
</dbReference>
<gene>
    <name evidence="6" type="ORF">CJ198_07375</name>
</gene>
<dbReference type="Pfam" id="PF02678">
    <property type="entry name" value="Pirin"/>
    <property type="match status" value="1"/>
</dbReference>
<feature type="domain" description="Pirin N-terminal" evidence="4">
    <location>
        <begin position="39"/>
        <end position="137"/>
    </location>
</feature>
<dbReference type="RefSeq" id="WP_102161977.1">
    <property type="nucleotide sequence ID" value="NZ_PNFZ01000003.1"/>
</dbReference>
<sequence>MSNTEPDPPERVCAGTEAAGTEILTPREVPLGGPRAMTVHRTLPQRARSLIGPWCFVDHFGPDDVAATGGMNVPRHPHTGLATVTLLFAGKVEHTDSTGFANTVRPAEVNLMIAGSGISHSEFSNPATRILHGVQLWYALPESERFGQPGSQHHVAEAVELPGGQVWTYLGECAGLRSPVETRVEALAAQIHVEPGEQVRFDVDPEYELGLLVDQGAAQLSASGGVASAGGDATAVTSRELAYVPPGSDQLTIAAGDEAVRAVLIGGPPLGEQIVMWWNFVARSHDEVIAFRRAWQAEIGHPDAEAAGTEARGTELPAAAAGMDFGPFPAGTPDPLPAPRLPNARLRPRS</sequence>
<feature type="compositionally biased region" description="Pro residues" evidence="3">
    <location>
        <begin position="330"/>
        <end position="340"/>
    </location>
</feature>
<feature type="region of interest" description="Disordered" evidence="3">
    <location>
        <begin position="303"/>
        <end position="350"/>
    </location>
</feature>
<dbReference type="Pfam" id="PF05726">
    <property type="entry name" value="Pirin_C"/>
    <property type="match status" value="1"/>
</dbReference>
<organism evidence="6 7">
    <name type="scientific">Brevibacterium luteolum</name>
    <dbReference type="NCBI Taxonomy" id="199591"/>
    <lineage>
        <taxon>Bacteria</taxon>
        <taxon>Bacillati</taxon>
        <taxon>Actinomycetota</taxon>
        <taxon>Actinomycetes</taxon>
        <taxon>Micrococcales</taxon>
        <taxon>Brevibacteriaceae</taxon>
        <taxon>Brevibacterium</taxon>
    </lineage>
</organism>
<dbReference type="OrthoDB" id="9780903at2"/>
<evidence type="ECO:0000313" key="6">
    <source>
        <dbReference type="EMBL" id="PMB98181.1"/>
    </source>
</evidence>
<evidence type="ECO:0000256" key="2">
    <source>
        <dbReference type="RuleBase" id="RU003457"/>
    </source>
</evidence>
<dbReference type="InterPro" id="IPR008778">
    <property type="entry name" value="Pirin_C_dom"/>
</dbReference>
<evidence type="ECO:0000256" key="3">
    <source>
        <dbReference type="SAM" id="MobiDB-lite"/>
    </source>
</evidence>
<dbReference type="Proteomes" id="UP000235703">
    <property type="component" value="Unassembled WGS sequence"/>
</dbReference>
<dbReference type="InterPro" id="IPR014710">
    <property type="entry name" value="RmlC-like_jellyroll"/>
</dbReference>
<dbReference type="AlphaFoldDB" id="A0A2N6PHM8"/>
<name>A0A2N6PHM8_9MICO</name>
<evidence type="ECO:0000259" key="5">
    <source>
        <dbReference type="Pfam" id="PF05726"/>
    </source>
</evidence>
<protein>
    <submittedName>
        <fullName evidence="6">Pirin</fullName>
    </submittedName>
</protein>
<comment type="similarity">
    <text evidence="1 2">Belongs to the pirin family.</text>
</comment>
<dbReference type="CDD" id="cd02909">
    <property type="entry name" value="cupin_pirin_N"/>
    <property type="match status" value="1"/>
</dbReference>
<dbReference type="InterPro" id="IPR003829">
    <property type="entry name" value="Pirin_N_dom"/>
</dbReference>
<feature type="domain" description="Pirin C-terminal" evidence="5">
    <location>
        <begin position="190"/>
        <end position="297"/>
    </location>
</feature>
<feature type="compositionally biased region" description="Low complexity" evidence="3">
    <location>
        <begin position="305"/>
        <end position="315"/>
    </location>
</feature>
<reference evidence="6 7" key="1">
    <citation type="submission" date="2017-09" db="EMBL/GenBank/DDBJ databases">
        <title>Bacterial strain isolated from the female urinary microbiota.</title>
        <authorList>
            <person name="Thomas-White K."/>
            <person name="Kumar N."/>
            <person name="Forster S."/>
            <person name="Putonti C."/>
            <person name="Lawley T."/>
            <person name="Wolfe A.J."/>
        </authorList>
    </citation>
    <scope>NUCLEOTIDE SEQUENCE [LARGE SCALE GENOMIC DNA]</scope>
    <source>
        <strain evidence="6 7">UMB0680</strain>
    </source>
</reference>
<accession>A0A2N6PHM8</accession>
<evidence type="ECO:0000313" key="7">
    <source>
        <dbReference type="Proteomes" id="UP000235703"/>
    </source>
</evidence>
<evidence type="ECO:0000256" key="1">
    <source>
        <dbReference type="ARBA" id="ARBA00008416"/>
    </source>
</evidence>
<dbReference type="InterPro" id="IPR012093">
    <property type="entry name" value="Pirin"/>
</dbReference>
<keyword evidence="7" id="KW-1185">Reference proteome</keyword>
<comment type="caution">
    <text evidence="6">The sequence shown here is derived from an EMBL/GenBank/DDBJ whole genome shotgun (WGS) entry which is preliminary data.</text>
</comment>
<proteinExistence type="inferred from homology"/>
<dbReference type="EMBL" id="PNFZ01000003">
    <property type="protein sequence ID" value="PMB98181.1"/>
    <property type="molecule type" value="Genomic_DNA"/>
</dbReference>
<dbReference type="InterPro" id="IPR011051">
    <property type="entry name" value="RmlC_Cupin_sf"/>
</dbReference>
<feature type="compositionally biased region" description="Low complexity" evidence="3">
    <location>
        <begin position="341"/>
        <end position="350"/>
    </location>
</feature>
<dbReference type="PANTHER" id="PTHR13903:SF8">
    <property type="entry name" value="PIRIN"/>
    <property type="match status" value="1"/>
</dbReference>
<dbReference type="PANTHER" id="PTHR13903">
    <property type="entry name" value="PIRIN-RELATED"/>
    <property type="match status" value="1"/>
</dbReference>
<dbReference type="Gene3D" id="2.60.120.10">
    <property type="entry name" value="Jelly Rolls"/>
    <property type="match status" value="2"/>
</dbReference>
<evidence type="ECO:0000259" key="4">
    <source>
        <dbReference type="Pfam" id="PF02678"/>
    </source>
</evidence>
<dbReference type="SUPFAM" id="SSF51182">
    <property type="entry name" value="RmlC-like cupins"/>
    <property type="match status" value="1"/>
</dbReference>